<reference evidence="2 3" key="1">
    <citation type="submission" date="2021-06" db="EMBL/GenBank/DDBJ databases">
        <title>Genome-based taxonomic framework of Microbacterium strains isolated from marine environment, the description of four new species and reclassification of four preexisting species.</title>
        <authorList>
            <person name="Lee S.D."/>
            <person name="Kim S.-M."/>
            <person name="Byeon Y.-S."/>
            <person name="Yang H.L."/>
            <person name="Kim I.S."/>
        </authorList>
    </citation>
    <scope>NUCLEOTIDE SEQUENCE [LARGE SCALE GENOMIC DNA]</scope>
    <source>
        <strain evidence="2 3">SSW1-51</strain>
    </source>
</reference>
<name>A0ABY4IE27_9MICO</name>
<dbReference type="InterPro" id="IPR049874">
    <property type="entry name" value="ROK_cs"/>
</dbReference>
<evidence type="ECO:0000313" key="3">
    <source>
        <dbReference type="Proteomes" id="UP000831467"/>
    </source>
</evidence>
<organism evidence="2 3">
    <name type="scientific">Microbacterium sufflavum</name>
    <dbReference type="NCBI Taxonomy" id="2851649"/>
    <lineage>
        <taxon>Bacteria</taxon>
        <taxon>Bacillati</taxon>
        <taxon>Actinomycetota</taxon>
        <taxon>Actinomycetes</taxon>
        <taxon>Micrococcales</taxon>
        <taxon>Microbacteriaceae</taxon>
        <taxon>Microbacterium</taxon>
    </lineage>
</organism>
<dbReference type="PROSITE" id="PS01125">
    <property type="entry name" value="ROK"/>
    <property type="match status" value="1"/>
</dbReference>
<dbReference type="Gene3D" id="3.30.420.40">
    <property type="match status" value="2"/>
</dbReference>
<keyword evidence="3" id="KW-1185">Reference proteome</keyword>
<gene>
    <name evidence="2" type="ORF">KV394_06595</name>
</gene>
<dbReference type="EMBL" id="CP078076">
    <property type="protein sequence ID" value="UPL10792.1"/>
    <property type="molecule type" value="Genomic_DNA"/>
</dbReference>
<dbReference type="PANTHER" id="PTHR18964:SF169">
    <property type="entry name" value="N-ACETYLMANNOSAMINE KINASE"/>
    <property type="match status" value="1"/>
</dbReference>
<dbReference type="RefSeq" id="WP_247982624.1">
    <property type="nucleotide sequence ID" value="NZ_CP078076.1"/>
</dbReference>
<dbReference type="PANTHER" id="PTHR18964">
    <property type="entry name" value="ROK (REPRESSOR, ORF, KINASE) FAMILY"/>
    <property type="match status" value="1"/>
</dbReference>
<proteinExistence type="inferred from homology"/>
<comment type="similarity">
    <text evidence="1">Belongs to the ROK (NagC/XylR) family.</text>
</comment>
<dbReference type="Pfam" id="PF00480">
    <property type="entry name" value="ROK"/>
    <property type="match status" value="1"/>
</dbReference>
<protein>
    <submittedName>
        <fullName evidence="2">ROK family protein</fullName>
    </submittedName>
</protein>
<evidence type="ECO:0000256" key="1">
    <source>
        <dbReference type="ARBA" id="ARBA00006479"/>
    </source>
</evidence>
<dbReference type="InterPro" id="IPR000600">
    <property type="entry name" value="ROK"/>
</dbReference>
<dbReference type="InterPro" id="IPR043129">
    <property type="entry name" value="ATPase_NBD"/>
</dbReference>
<accession>A0ABY4IE27</accession>
<evidence type="ECO:0000313" key="2">
    <source>
        <dbReference type="EMBL" id="UPL10792.1"/>
    </source>
</evidence>
<sequence length="311" mass="30478">MIVGVDIGGTKIAVAGFEPDPAGGRRRVTPVRSCATPAREGGDAIVRAVVEAVRAVADGEPVTAVGVGTAGVVAPDGSITSATDAIRGWAGFPLRAALERATGVAVVVVNDVHAAAVAEAAQGAGRGAGGLLMVAVGTGIGGAVVLPDGLRAGATGTAGSVGHTELALPAELAGRRCGCGAPGHVEAVASGPGLERTYRERTGTPLPLREVDALARAGDRTAAEVIAQGAQFLGRALAAVNAVLDVEVVAVGGGVAGIGERYLDEVARAYRAVAMPGPARARVLPAEFGVDATATGAALLAPVETPTPRPA</sequence>
<dbReference type="SUPFAM" id="SSF53067">
    <property type="entry name" value="Actin-like ATPase domain"/>
    <property type="match status" value="1"/>
</dbReference>
<dbReference type="Proteomes" id="UP000831467">
    <property type="component" value="Chromosome"/>
</dbReference>